<dbReference type="Proteomes" id="UP000494119">
    <property type="component" value="Unassembled WGS sequence"/>
</dbReference>
<accession>A0A6J5FQ38</accession>
<gene>
    <name evidence="1" type="ORF">LMG28688_01572</name>
</gene>
<proteinExistence type="predicted"/>
<name>A0A6J5FQ38_9BURK</name>
<dbReference type="RefSeq" id="WP_175194525.1">
    <property type="nucleotide sequence ID" value="NZ_CADIKL010000006.1"/>
</dbReference>
<organism evidence="1 2">
    <name type="scientific">Paraburkholderia caffeinitolerans</name>
    <dbReference type="NCBI Taxonomy" id="1723730"/>
    <lineage>
        <taxon>Bacteria</taxon>
        <taxon>Pseudomonadati</taxon>
        <taxon>Pseudomonadota</taxon>
        <taxon>Betaproteobacteria</taxon>
        <taxon>Burkholderiales</taxon>
        <taxon>Burkholderiaceae</taxon>
        <taxon>Paraburkholderia</taxon>
    </lineage>
</organism>
<dbReference type="EMBL" id="CADIKL010000006">
    <property type="protein sequence ID" value="CAB3783070.1"/>
    <property type="molecule type" value="Genomic_DNA"/>
</dbReference>
<sequence>MNARTRHRAAFLEASRRYLFAKEPTVEQLHAFASSFADMVACDRGEPVMVMIGKVPVGRGQIGNR</sequence>
<keyword evidence="2" id="KW-1185">Reference proteome</keyword>
<reference evidence="1 2" key="1">
    <citation type="submission" date="2020-04" db="EMBL/GenBank/DDBJ databases">
        <authorList>
            <person name="De Canck E."/>
        </authorList>
    </citation>
    <scope>NUCLEOTIDE SEQUENCE [LARGE SCALE GENOMIC DNA]</scope>
    <source>
        <strain evidence="1 2">LMG 28688</strain>
    </source>
</reference>
<dbReference type="AlphaFoldDB" id="A0A6J5FQ38"/>
<evidence type="ECO:0000313" key="1">
    <source>
        <dbReference type="EMBL" id="CAB3783070.1"/>
    </source>
</evidence>
<protein>
    <submittedName>
        <fullName evidence="1">Uncharacterized protein</fullName>
    </submittedName>
</protein>
<evidence type="ECO:0000313" key="2">
    <source>
        <dbReference type="Proteomes" id="UP000494119"/>
    </source>
</evidence>